<dbReference type="Proteomes" id="UP001611397">
    <property type="component" value="Unassembled WGS sequence"/>
</dbReference>
<sequence length="113" mass="11923">MEWVPCARVTADAVHFGVLVRNTGGRQELRLRLGYVRAEHPVPCDSPKDEVSVTAEAGTTAWFTLPGCAVARVHGAVQATARLAAKDGDLSAIALSPTLQIQPNGSVMPPASY</sequence>
<proteinExistence type="predicted"/>
<gene>
    <name evidence="1" type="ORF">ACH49L_12620</name>
</gene>
<organism evidence="1 2">
    <name type="scientific">Streptomyces olivaceoviridis</name>
    <name type="common">Streptomyces corchorusii</name>
    <dbReference type="NCBI Taxonomy" id="1921"/>
    <lineage>
        <taxon>Bacteria</taxon>
        <taxon>Bacillati</taxon>
        <taxon>Actinomycetota</taxon>
        <taxon>Actinomycetes</taxon>
        <taxon>Kitasatosporales</taxon>
        <taxon>Streptomycetaceae</taxon>
        <taxon>Streptomyces</taxon>
    </lineage>
</organism>
<comment type="caution">
    <text evidence="1">The sequence shown here is derived from an EMBL/GenBank/DDBJ whole genome shotgun (WGS) entry which is preliminary data.</text>
</comment>
<accession>A0ABW7V561</accession>
<name>A0ABW7V561_STROI</name>
<reference evidence="1 2" key="1">
    <citation type="submission" date="2024-10" db="EMBL/GenBank/DDBJ databases">
        <title>The Natural Products Discovery Center: Release of the First 8490 Sequenced Strains for Exploring Actinobacteria Biosynthetic Diversity.</title>
        <authorList>
            <person name="Kalkreuter E."/>
            <person name="Kautsar S.A."/>
            <person name="Yang D."/>
            <person name="Bader C.D."/>
            <person name="Teijaro C.N."/>
            <person name="Fluegel L."/>
            <person name="Davis C.M."/>
            <person name="Simpson J.R."/>
            <person name="Lauterbach L."/>
            <person name="Steele A.D."/>
            <person name="Gui C."/>
            <person name="Meng S."/>
            <person name="Li G."/>
            <person name="Viehrig K."/>
            <person name="Ye F."/>
            <person name="Su P."/>
            <person name="Kiefer A.F."/>
            <person name="Nichols A."/>
            <person name="Cepeda A.J."/>
            <person name="Yan W."/>
            <person name="Fan B."/>
            <person name="Jiang Y."/>
            <person name="Adhikari A."/>
            <person name="Zheng C.-J."/>
            <person name="Schuster L."/>
            <person name="Cowan T.M."/>
            <person name="Smanski M.J."/>
            <person name="Chevrette M.G."/>
            <person name="De Carvalho L.P.S."/>
            <person name="Shen B."/>
        </authorList>
    </citation>
    <scope>NUCLEOTIDE SEQUENCE [LARGE SCALE GENOMIC DNA]</scope>
    <source>
        <strain evidence="1 2">NPDC020295</strain>
    </source>
</reference>
<dbReference type="RefSeq" id="WP_244218339.1">
    <property type="nucleotide sequence ID" value="NZ_JBIRWM010000005.1"/>
</dbReference>
<evidence type="ECO:0000313" key="1">
    <source>
        <dbReference type="EMBL" id="MFI2156521.1"/>
    </source>
</evidence>
<keyword evidence="2" id="KW-1185">Reference proteome</keyword>
<evidence type="ECO:0000313" key="2">
    <source>
        <dbReference type="Proteomes" id="UP001611397"/>
    </source>
</evidence>
<dbReference type="EMBL" id="JBIRWM010000005">
    <property type="protein sequence ID" value="MFI2156521.1"/>
    <property type="molecule type" value="Genomic_DNA"/>
</dbReference>
<protein>
    <submittedName>
        <fullName evidence="1">Uncharacterized protein</fullName>
    </submittedName>
</protein>